<reference evidence="1" key="2">
    <citation type="submission" date="2014-05" db="EMBL/GenBank/DDBJ databases">
        <title>The genome and life-stage specific transcriptomes of Globodera pallida elucidate key aspects of plant parasitism by a cyst nematode.</title>
        <authorList>
            <person name="Cotton J.A."/>
            <person name="Lilley C.J."/>
            <person name="Jones L.M."/>
            <person name="Kikuchi T."/>
            <person name="Reid A.J."/>
            <person name="Thorpe P."/>
            <person name="Tsai I.J."/>
            <person name="Beasley H."/>
            <person name="Blok V."/>
            <person name="Cock P.J.A."/>
            <person name="Van den Akker S.E."/>
            <person name="Holroyd N."/>
            <person name="Hunt M."/>
            <person name="Mantelin S."/>
            <person name="Naghra H."/>
            <person name="Pain A."/>
            <person name="Palomares-Rius J.E."/>
            <person name="Zarowiecki M."/>
            <person name="Berriman M."/>
            <person name="Jones J.T."/>
            <person name="Urwin P.E."/>
        </authorList>
    </citation>
    <scope>NUCLEOTIDE SEQUENCE [LARGE SCALE GENOMIC DNA]</scope>
    <source>
        <strain evidence="1">Lindley</strain>
    </source>
</reference>
<sequence length="68" mass="7529">MLRHSNSSIFLLHRSKLILCANPARQTAPLFSTSSRKNAKIFGSASEAVRDIPDGSTLLCPLLERKFD</sequence>
<organism evidence="1 2">
    <name type="scientific">Globodera pallida</name>
    <name type="common">Potato cyst nematode worm</name>
    <name type="synonym">Heterodera pallida</name>
    <dbReference type="NCBI Taxonomy" id="36090"/>
    <lineage>
        <taxon>Eukaryota</taxon>
        <taxon>Metazoa</taxon>
        <taxon>Ecdysozoa</taxon>
        <taxon>Nematoda</taxon>
        <taxon>Chromadorea</taxon>
        <taxon>Rhabditida</taxon>
        <taxon>Tylenchina</taxon>
        <taxon>Tylenchomorpha</taxon>
        <taxon>Tylenchoidea</taxon>
        <taxon>Heteroderidae</taxon>
        <taxon>Heteroderinae</taxon>
        <taxon>Globodera</taxon>
    </lineage>
</organism>
<protein>
    <submittedName>
        <fullName evidence="2">Secreted protein</fullName>
    </submittedName>
</protein>
<reference evidence="2" key="3">
    <citation type="submission" date="2016-06" db="UniProtKB">
        <authorList>
            <consortium name="WormBaseParasite"/>
        </authorList>
    </citation>
    <scope>IDENTIFICATION</scope>
</reference>
<evidence type="ECO:0000313" key="1">
    <source>
        <dbReference type="Proteomes" id="UP000050741"/>
    </source>
</evidence>
<accession>A0A183C4X5</accession>
<dbReference type="Proteomes" id="UP000050741">
    <property type="component" value="Unassembled WGS sequence"/>
</dbReference>
<proteinExistence type="predicted"/>
<name>A0A183C4X5_GLOPA</name>
<reference evidence="1" key="1">
    <citation type="submission" date="2013-12" db="EMBL/GenBank/DDBJ databases">
        <authorList>
            <person name="Aslett M."/>
        </authorList>
    </citation>
    <scope>NUCLEOTIDE SEQUENCE [LARGE SCALE GENOMIC DNA]</scope>
    <source>
        <strain evidence="1">Lindley</strain>
    </source>
</reference>
<dbReference type="WBParaSite" id="GPLIN_000791900">
    <property type="protein sequence ID" value="GPLIN_000791900"/>
    <property type="gene ID" value="GPLIN_000791900"/>
</dbReference>
<keyword evidence="1" id="KW-1185">Reference proteome</keyword>
<evidence type="ECO:0000313" key="2">
    <source>
        <dbReference type="WBParaSite" id="GPLIN_000791900"/>
    </source>
</evidence>
<dbReference type="AlphaFoldDB" id="A0A183C4X5"/>